<dbReference type="GO" id="GO:0009055">
    <property type="term" value="F:electron transfer activity"/>
    <property type="evidence" value="ECO:0007669"/>
    <property type="project" value="InterPro"/>
</dbReference>
<protein>
    <submittedName>
        <fullName evidence="9">NB-ARC domain protein</fullName>
    </submittedName>
</protein>
<dbReference type="RefSeq" id="WP_149110904.1">
    <property type="nucleotide sequence ID" value="NZ_CP042425.1"/>
</dbReference>
<dbReference type="InterPro" id="IPR015943">
    <property type="entry name" value="WD40/YVTN_repeat-like_dom_sf"/>
</dbReference>
<reference evidence="10" key="1">
    <citation type="submission" date="2019-08" db="EMBL/GenBank/DDBJ databases">
        <title>Limnoglobus roseus gen. nov., sp. nov., a novel freshwater planctomycete with a giant genome from the family Gemmataceae.</title>
        <authorList>
            <person name="Kulichevskaya I.S."/>
            <person name="Naumoff D.G."/>
            <person name="Miroshnikov K."/>
            <person name="Ivanova A."/>
            <person name="Philippov D.A."/>
            <person name="Hakobyan A."/>
            <person name="Rijpstra I.C."/>
            <person name="Sinninghe Damste J.S."/>
            <person name="Liesack W."/>
            <person name="Dedysh S.N."/>
        </authorList>
    </citation>
    <scope>NUCLEOTIDE SEQUENCE [LARGE SCALE GENOMIC DNA]</scope>
    <source>
        <strain evidence="10">PX52</strain>
    </source>
</reference>
<dbReference type="PROSITE" id="PS50082">
    <property type="entry name" value="WD_REPEATS_2"/>
    <property type="match status" value="4"/>
</dbReference>
<dbReference type="PANTHER" id="PTHR19879">
    <property type="entry name" value="TRANSCRIPTION INITIATION FACTOR TFIID"/>
    <property type="match status" value="1"/>
</dbReference>
<feature type="domain" description="Cytochrome c" evidence="8">
    <location>
        <begin position="39"/>
        <end position="130"/>
    </location>
</feature>
<dbReference type="InterPro" id="IPR011047">
    <property type="entry name" value="Quinoprotein_ADH-like_sf"/>
</dbReference>
<feature type="repeat" description="WD" evidence="6">
    <location>
        <begin position="421"/>
        <end position="462"/>
    </location>
</feature>
<proteinExistence type="predicted"/>
<dbReference type="InterPro" id="IPR011429">
    <property type="entry name" value="Cyt_c_Planctomycete-type"/>
</dbReference>
<dbReference type="PANTHER" id="PTHR19879:SF9">
    <property type="entry name" value="TRANSCRIPTION INITIATION FACTOR TFIID SUBUNIT 5"/>
    <property type="match status" value="1"/>
</dbReference>
<evidence type="ECO:0000256" key="1">
    <source>
        <dbReference type="ARBA" id="ARBA00022574"/>
    </source>
</evidence>
<dbReference type="OrthoDB" id="223117at2"/>
<evidence type="ECO:0000259" key="8">
    <source>
        <dbReference type="PROSITE" id="PS51007"/>
    </source>
</evidence>
<dbReference type="EMBL" id="CP042425">
    <property type="protein sequence ID" value="QEL16143.1"/>
    <property type="molecule type" value="Genomic_DNA"/>
</dbReference>
<evidence type="ECO:0000313" key="9">
    <source>
        <dbReference type="EMBL" id="QEL16143.1"/>
    </source>
</evidence>
<dbReference type="PROSITE" id="PS50294">
    <property type="entry name" value="WD_REPEATS_REGION"/>
    <property type="match status" value="3"/>
</dbReference>
<keyword evidence="10" id="KW-1185">Reference proteome</keyword>
<evidence type="ECO:0000313" key="10">
    <source>
        <dbReference type="Proteomes" id="UP000324974"/>
    </source>
</evidence>
<evidence type="ECO:0000256" key="6">
    <source>
        <dbReference type="PROSITE-ProRule" id="PRU00221"/>
    </source>
</evidence>
<sequence length="476" mass="50277">MRSLALLFLLPAVAVGQEKKESKLTPIAPATLTRKEPIDYAKDVQPIFAAKCTVCHSGSEQKGKFDIGTFPALMKGGRRGVAIIAGKPAESPLYLYSSHNKAPVMPPKAEENDLTANEVAVLKLWIEQGAKGPAGPEIKARPTVVLTLPPALVKPVRAVAISPEKADKAVVAAGRGNQIHLFDGKTGAFKSTLIDPTLKTAAGKVANSAHISLVESLAYSPDGKTLASGSFQELTLWDAEKGTVRQRIGGFADRVVAIAYSPDGKLLATGGGAPTEDGEVKVFDAATGKLAFEVKSGHSDTVFGVCFSPDGKLLATGGADKFVKVWEVPGGKFVKSFEGHTHHVLDVGWTADGKKLVSAGADNILKVWDYEKGEKARDIPGHKLQVTRLAFVPKTQTFLSVSGDKTAVLWNGDNGGSMRSYAGSQDFLYAVATNPDGNLVATGGEEGIVRLYNGTNGQLVKAMLPPDAEPKKDEKK</sequence>
<dbReference type="Pfam" id="PF00400">
    <property type="entry name" value="WD40"/>
    <property type="match status" value="6"/>
</dbReference>
<organism evidence="9 10">
    <name type="scientific">Limnoglobus roseus</name>
    <dbReference type="NCBI Taxonomy" id="2598579"/>
    <lineage>
        <taxon>Bacteria</taxon>
        <taxon>Pseudomonadati</taxon>
        <taxon>Planctomycetota</taxon>
        <taxon>Planctomycetia</taxon>
        <taxon>Gemmatales</taxon>
        <taxon>Gemmataceae</taxon>
        <taxon>Limnoglobus</taxon>
    </lineage>
</organism>
<dbReference type="InterPro" id="IPR001680">
    <property type="entry name" value="WD40_rpt"/>
</dbReference>
<feature type="repeat" description="WD" evidence="6">
    <location>
        <begin position="379"/>
        <end position="420"/>
    </location>
</feature>
<dbReference type="GO" id="GO:0046872">
    <property type="term" value="F:metal ion binding"/>
    <property type="evidence" value="ECO:0007669"/>
    <property type="project" value="UniProtKB-KW"/>
</dbReference>
<gene>
    <name evidence="9" type="ORF">PX52LOC_03082</name>
</gene>
<accession>A0A5C1AD61</accession>
<dbReference type="InterPro" id="IPR036909">
    <property type="entry name" value="Cyt_c-like_dom_sf"/>
</dbReference>
<dbReference type="SUPFAM" id="SSF46626">
    <property type="entry name" value="Cytochrome c"/>
    <property type="match status" value="1"/>
</dbReference>
<dbReference type="AlphaFoldDB" id="A0A5C1AD61"/>
<evidence type="ECO:0000256" key="4">
    <source>
        <dbReference type="ARBA" id="ARBA00022737"/>
    </source>
</evidence>
<dbReference type="CDD" id="cd00200">
    <property type="entry name" value="WD40"/>
    <property type="match status" value="1"/>
</dbReference>
<keyword evidence="5 7" id="KW-0408">Iron</keyword>
<keyword evidence="4" id="KW-0677">Repeat</keyword>
<dbReference type="GO" id="GO:0020037">
    <property type="term" value="F:heme binding"/>
    <property type="evidence" value="ECO:0007669"/>
    <property type="project" value="InterPro"/>
</dbReference>
<name>A0A5C1AD61_9BACT</name>
<evidence type="ECO:0000256" key="3">
    <source>
        <dbReference type="ARBA" id="ARBA00022723"/>
    </source>
</evidence>
<evidence type="ECO:0000256" key="7">
    <source>
        <dbReference type="PROSITE-ProRule" id="PRU00433"/>
    </source>
</evidence>
<dbReference type="PROSITE" id="PS51007">
    <property type="entry name" value="CYTC"/>
    <property type="match status" value="1"/>
</dbReference>
<dbReference type="PROSITE" id="PS00678">
    <property type="entry name" value="WD_REPEATS_1"/>
    <property type="match status" value="1"/>
</dbReference>
<keyword evidence="1 6" id="KW-0853">WD repeat</keyword>
<keyword evidence="2 7" id="KW-0349">Heme</keyword>
<keyword evidence="3 7" id="KW-0479">Metal-binding</keyword>
<dbReference type="SUPFAM" id="SSF50998">
    <property type="entry name" value="Quinoprotein alcohol dehydrogenase-like"/>
    <property type="match status" value="1"/>
</dbReference>
<dbReference type="InterPro" id="IPR009056">
    <property type="entry name" value="Cyt_c-like_dom"/>
</dbReference>
<dbReference type="InterPro" id="IPR019775">
    <property type="entry name" value="WD40_repeat_CS"/>
</dbReference>
<feature type="repeat" description="WD" evidence="6">
    <location>
        <begin position="337"/>
        <end position="378"/>
    </location>
</feature>
<dbReference type="Gene3D" id="2.130.10.10">
    <property type="entry name" value="YVTN repeat-like/Quinoprotein amine dehydrogenase"/>
    <property type="match status" value="2"/>
</dbReference>
<feature type="repeat" description="WD" evidence="6">
    <location>
        <begin position="295"/>
        <end position="336"/>
    </location>
</feature>
<dbReference type="Pfam" id="PF07635">
    <property type="entry name" value="PSCyt1"/>
    <property type="match status" value="1"/>
</dbReference>
<evidence type="ECO:0000256" key="5">
    <source>
        <dbReference type="ARBA" id="ARBA00023004"/>
    </source>
</evidence>
<dbReference type="Proteomes" id="UP000324974">
    <property type="component" value="Chromosome"/>
</dbReference>
<dbReference type="SMART" id="SM00320">
    <property type="entry name" value="WD40"/>
    <property type="match status" value="7"/>
</dbReference>
<dbReference type="KEGG" id="lrs:PX52LOC_03082"/>
<evidence type="ECO:0000256" key="2">
    <source>
        <dbReference type="ARBA" id="ARBA00022617"/>
    </source>
</evidence>